<dbReference type="InterPro" id="IPR047084">
    <property type="entry name" value="GFAT_N"/>
</dbReference>
<dbReference type="CDD" id="cd05009">
    <property type="entry name" value="SIS_GlmS_GlmD_2"/>
    <property type="match status" value="1"/>
</dbReference>
<evidence type="ECO:0000256" key="9">
    <source>
        <dbReference type="ARBA" id="ARBA00022962"/>
    </source>
</evidence>
<evidence type="ECO:0000313" key="12">
    <source>
        <dbReference type="EMBL" id="CAJ1410741.1"/>
    </source>
</evidence>
<evidence type="ECO:0000313" key="13">
    <source>
        <dbReference type="Proteomes" id="UP001178507"/>
    </source>
</evidence>
<dbReference type="CDD" id="cd05008">
    <property type="entry name" value="SIS_GlmS_GlmD_1"/>
    <property type="match status" value="1"/>
</dbReference>
<accession>A0AA36JS24</accession>
<keyword evidence="13" id="KW-1185">Reference proteome</keyword>
<comment type="caution">
    <text evidence="12">The sequence shown here is derived from an EMBL/GenBank/DDBJ whole genome shotgun (WGS) entry which is preliminary data.</text>
</comment>
<dbReference type="NCBIfam" id="TIGR01135">
    <property type="entry name" value="glmS"/>
    <property type="match status" value="1"/>
</dbReference>
<dbReference type="SUPFAM" id="SSF53697">
    <property type="entry name" value="SIS domain"/>
    <property type="match status" value="1"/>
</dbReference>
<dbReference type="GO" id="GO:0005737">
    <property type="term" value="C:cytoplasm"/>
    <property type="evidence" value="ECO:0007669"/>
    <property type="project" value="UniProtKB-SubCell"/>
</dbReference>
<comment type="catalytic activity">
    <reaction evidence="1">
        <text>D-fructose 6-phosphate + L-glutamine = D-glucosamine 6-phosphate + L-glutamate</text>
        <dbReference type="Rhea" id="RHEA:13237"/>
        <dbReference type="ChEBI" id="CHEBI:29985"/>
        <dbReference type="ChEBI" id="CHEBI:58359"/>
        <dbReference type="ChEBI" id="CHEBI:58725"/>
        <dbReference type="ChEBI" id="CHEBI:61527"/>
        <dbReference type="EC" id="2.6.1.16"/>
    </reaction>
</comment>
<evidence type="ECO:0000256" key="4">
    <source>
        <dbReference type="ARBA" id="ARBA00016090"/>
    </source>
</evidence>
<proteinExistence type="inferred from homology"/>
<keyword evidence="8" id="KW-0677">Repeat</keyword>
<dbReference type="GO" id="GO:0006487">
    <property type="term" value="P:protein N-linked glycosylation"/>
    <property type="evidence" value="ECO:0007669"/>
    <property type="project" value="TreeGrafter"/>
</dbReference>
<keyword evidence="9" id="KW-0315">Glutamine amidotransferase</keyword>
<evidence type="ECO:0000256" key="8">
    <source>
        <dbReference type="ARBA" id="ARBA00022737"/>
    </source>
</evidence>
<evidence type="ECO:0000256" key="1">
    <source>
        <dbReference type="ARBA" id="ARBA00001031"/>
    </source>
</evidence>
<dbReference type="EMBL" id="CAUJNA010003838">
    <property type="protein sequence ID" value="CAJ1410741.1"/>
    <property type="molecule type" value="Genomic_DNA"/>
</dbReference>
<dbReference type="NCBIfam" id="NF001484">
    <property type="entry name" value="PRK00331.1"/>
    <property type="match status" value="1"/>
</dbReference>
<comment type="subcellular location">
    <subcellularLocation>
        <location evidence="2">Cytoplasm</location>
    </subcellularLocation>
</comment>
<evidence type="ECO:0000256" key="2">
    <source>
        <dbReference type="ARBA" id="ARBA00004496"/>
    </source>
</evidence>
<dbReference type="Pfam" id="PF01380">
    <property type="entry name" value="SIS"/>
    <property type="match status" value="2"/>
</dbReference>
<sequence length="645" mass="70466">MCGIFAYIGDRQAAALLVTALKRLEYRGYDSAGIGIQGGPLKVRKKVGKVSNLEEDVSKAGDQVSGTCGIAHTRWATHGKPSDVNSHPHTTADSSVAVVHNGVIENHQALKKQLASKGYTFVSQTDTELLAHLVKDLKGQMESANWTQVVATALRLCEGAYGVAFIFEDEPDLIIGARKGSPLILGVGEGEHMLASDASAIVEHTKDVVYLREGEIVEVRRSSFKVMEMTAVVKKLAQQESPRRPDVENPIVRLELSLEQIEKGGFKHFMLKEIMDQPNAMRNALRGRIYQPVDAAPDVWEIKLGGLEKAKERAVDGRSPLERMAHASRLIIAACGTSWHSALIAKCAFEKLAGVPTEVEYASEFRYRKPLICQSDCLIAISQSGETADTLEAIKMAKQYKALTIGIVNVVGSSIARETDAGMYLHAGPEIGVASTKAFTCQVIAVLLMALRLGKQLGTLSEEMLHTYCAALSAVPDSIEEWLKSLTEQTRVISKYFRLATNALFSGVGIHFPVALEGALKLKEISYIHAEGFPAAEIRHGGITLIRNFVPVICIAMRHDPAYEQTKQVVSDFRAKDAAVVVITDQGNRDFDQVAQFVVQCPETKLELQPLISCVPLQLLSYYIADMRGCSIDQPRNLAKSVTVE</sequence>
<dbReference type="GO" id="GO:0004360">
    <property type="term" value="F:glutamine-fructose-6-phosphate transaminase (isomerizing) activity"/>
    <property type="evidence" value="ECO:0007669"/>
    <property type="project" value="UniProtKB-EC"/>
</dbReference>
<keyword evidence="7" id="KW-0808">Transferase</keyword>
<evidence type="ECO:0000259" key="10">
    <source>
        <dbReference type="PROSITE" id="PS51278"/>
    </source>
</evidence>
<protein>
    <recommendedName>
        <fullName evidence="4">Glutamine--fructose-6-phosphate aminotransferase [isomerizing]</fullName>
        <ecNumber evidence="3">2.6.1.16</ecNumber>
    </recommendedName>
</protein>
<feature type="domain" description="SIS" evidence="11">
    <location>
        <begin position="320"/>
        <end position="459"/>
    </location>
</feature>
<dbReference type="InterPro" id="IPR001347">
    <property type="entry name" value="SIS_dom"/>
</dbReference>
<dbReference type="InterPro" id="IPR005855">
    <property type="entry name" value="GFAT"/>
</dbReference>
<evidence type="ECO:0000256" key="7">
    <source>
        <dbReference type="ARBA" id="ARBA00022679"/>
    </source>
</evidence>
<evidence type="ECO:0000259" key="11">
    <source>
        <dbReference type="PROSITE" id="PS51464"/>
    </source>
</evidence>
<dbReference type="InterPro" id="IPR035466">
    <property type="entry name" value="GlmS/AgaS_SIS"/>
</dbReference>
<keyword evidence="5" id="KW-0963">Cytoplasm</keyword>
<reference evidence="12" key="1">
    <citation type="submission" date="2023-08" db="EMBL/GenBank/DDBJ databases">
        <authorList>
            <person name="Chen Y."/>
            <person name="Shah S."/>
            <person name="Dougan E. K."/>
            <person name="Thang M."/>
            <person name="Chan C."/>
        </authorList>
    </citation>
    <scope>NUCLEOTIDE SEQUENCE</scope>
</reference>
<dbReference type="Gene3D" id="3.60.20.10">
    <property type="entry name" value="Glutamine Phosphoribosylpyrophosphate, subunit 1, domain 1"/>
    <property type="match status" value="1"/>
</dbReference>
<dbReference type="Gene3D" id="3.40.50.10490">
    <property type="entry name" value="Glucose-6-phosphate isomerase like protein, domain 1"/>
    <property type="match status" value="2"/>
</dbReference>
<dbReference type="Proteomes" id="UP001178507">
    <property type="component" value="Unassembled WGS sequence"/>
</dbReference>
<keyword evidence="6" id="KW-0032">Aminotransferase</keyword>
<dbReference type="PANTHER" id="PTHR10937:SF0">
    <property type="entry name" value="GLUTAMINE--FRUCTOSE-6-PHOSPHATE TRANSAMINASE (ISOMERIZING)"/>
    <property type="match status" value="1"/>
</dbReference>
<dbReference type="AlphaFoldDB" id="A0AA36JS24"/>
<dbReference type="InterPro" id="IPR029055">
    <property type="entry name" value="Ntn_hydrolases_N"/>
</dbReference>
<dbReference type="PANTHER" id="PTHR10937">
    <property type="entry name" value="GLUCOSAMINE--FRUCTOSE-6-PHOSPHATE AMINOTRANSFERASE, ISOMERIZING"/>
    <property type="match status" value="1"/>
</dbReference>
<dbReference type="InterPro" id="IPR035490">
    <property type="entry name" value="GlmS/FrlB_SIS"/>
</dbReference>
<evidence type="ECO:0000256" key="3">
    <source>
        <dbReference type="ARBA" id="ARBA00012916"/>
    </source>
</evidence>
<dbReference type="GO" id="GO:0006002">
    <property type="term" value="P:fructose 6-phosphate metabolic process"/>
    <property type="evidence" value="ECO:0007669"/>
    <property type="project" value="TreeGrafter"/>
</dbReference>
<dbReference type="PROSITE" id="PS51278">
    <property type="entry name" value="GATASE_TYPE_2"/>
    <property type="match status" value="1"/>
</dbReference>
<dbReference type="InterPro" id="IPR046348">
    <property type="entry name" value="SIS_dom_sf"/>
</dbReference>
<dbReference type="InterPro" id="IPR017932">
    <property type="entry name" value="GATase_2_dom"/>
</dbReference>
<feature type="domain" description="SIS" evidence="11">
    <location>
        <begin position="493"/>
        <end position="635"/>
    </location>
</feature>
<feature type="domain" description="Glutamine amidotransferase type-2" evidence="10">
    <location>
        <begin position="2"/>
        <end position="222"/>
    </location>
</feature>
<dbReference type="EC" id="2.6.1.16" evidence="3"/>
<dbReference type="PROSITE" id="PS51464">
    <property type="entry name" value="SIS"/>
    <property type="match status" value="2"/>
</dbReference>
<gene>
    <name evidence="12" type="ORF">EVOR1521_LOCUS31507</name>
</gene>
<dbReference type="SUPFAM" id="SSF56235">
    <property type="entry name" value="N-terminal nucleophile aminohydrolases (Ntn hydrolases)"/>
    <property type="match status" value="1"/>
</dbReference>
<dbReference type="FunFam" id="3.60.20.10:FF:000006">
    <property type="entry name" value="Glutamine--fructose-6-phosphate aminotransferase [isomerizing]"/>
    <property type="match status" value="1"/>
</dbReference>
<dbReference type="FunFam" id="3.40.50.10490:FF:000001">
    <property type="entry name" value="Glutamine--fructose-6-phosphate aminotransferase [isomerizing]"/>
    <property type="match status" value="1"/>
</dbReference>
<dbReference type="CDD" id="cd00714">
    <property type="entry name" value="GFAT"/>
    <property type="match status" value="1"/>
</dbReference>
<dbReference type="GO" id="GO:0097367">
    <property type="term" value="F:carbohydrate derivative binding"/>
    <property type="evidence" value="ECO:0007669"/>
    <property type="project" value="InterPro"/>
</dbReference>
<evidence type="ECO:0000256" key="6">
    <source>
        <dbReference type="ARBA" id="ARBA00022576"/>
    </source>
</evidence>
<evidence type="ECO:0000256" key="5">
    <source>
        <dbReference type="ARBA" id="ARBA00022490"/>
    </source>
</evidence>
<name>A0AA36JS24_9DINO</name>
<dbReference type="HAMAP" id="MF_00164">
    <property type="entry name" value="GlmS"/>
    <property type="match status" value="1"/>
</dbReference>
<organism evidence="12 13">
    <name type="scientific">Effrenium voratum</name>
    <dbReference type="NCBI Taxonomy" id="2562239"/>
    <lineage>
        <taxon>Eukaryota</taxon>
        <taxon>Sar</taxon>
        <taxon>Alveolata</taxon>
        <taxon>Dinophyceae</taxon>
        <taxon>Suessiales</taxon>
        <taxon>Symbiodiniaceae</taxon>
        <taxon>Effrenium</taxon>
    </lineage>
</organism>
<dbReference type="Pfam" id="PF13522">
    <property type="entry name" value="GATase_6"/>
    <property type="match status" value="1"/>
</dbReference>
<dbReference type="GO" id="GO:0006047">
    <property type="term" value="P:UDP-N-acetylglucosamine metabolic process"/>
    <property type="evidence" value="ECO:0007669"/>
    <property type="project" value="TreeGrafter"/>
</dbReference>